<protein>
    <submittedName>
        <fullName evidence="5">ABC transporter ATP-binding protein</fullName>
    </submittedName>
</protein>
<dbReference type="PROSITE" id="PS00211">
    <property type="entry name" value="ABC_TRANSPORTER_1"/>
    <property type="match status" value="1"/>
</dbReference>
<reference evidence="5 6" key="1">
    <citation type="journal article" date="2016" name="Front. Microbiol.">
        <title>Comparative Genomics Analysis of Streptomyces Species Reveals Their Adaptation to the Marine Environment and Their Diversity at the Genomic Level.</title>
        <authorList>
            <person name="Tian X."/>
            <person name="Zhang Z."/>
            <person name="Yang T."/>
            <person name="Chen M."/>
            <person name="Li J."/>
            <person name="Chen F."/>
            <person name="Yang J."/>
            <person name="Li W."/>
            <person name="Zhang B."/>
            <person name="Zhang Z."/>
            <person name="Wu J."/>
            <person name="Zhang C."/>
            <person name="Long L."/>
            <person name="Xiao J."/>
        </authorList>
    </citation>
    <scope>NUCLEOTIDE SEQUENCE [LARGE SCALE GENOMIC DNA]</scope>
    <source>
        <strain evidence="5 6">SCSIO 10429</strain>
    </source>
</reference>
<comment type="caution">
    <text evidence="5">The sequence shown here is derived from an EMBL/GenBank/DDBJ whole genome shotgun (WGS) entry which is preliminary data.</text>
</comment>
<proteinExistence type="predicted"/>
<organism evidence="5 6">
    <name type="scientific">Streptomyces nanshensis</name>
    <dbReference type="NCBI Taxonomy" id="518642"/>
    <lineage>
        <taxon>Bacteria</taxon>
        <taxon>Bacillati</taxon>
        <taxon>Actinomycetota</taxon>
        <taxon>Actinomycetes</taxon>
        <taxon>Kitasatosporales</taxon>
        <taxon>Streptomycetaceae</taxon>
        <taxon>Streptomyces</taxon>
    </lineage>
</organism>
<dbReference type="InterPro" id="IPR003593">
    <property type="entry name" value="AAA+_ATPase"/>
</dbReference>
<dbReference type="EMBL" id="LJGW01000235">
    <property type="protein sequence ID" value="OEV11264.1"/>
    <property type="molecule type" value="Genomic_DNA"/>
</dbReference>
<evidence type="ECO:0000313" key="5">
    <source>
        <dbReference type="EMBL" id="OEV11264.1"/>
    </source>
</evidence>
<evidence type="ECO:0000259" key="4">
    <source>
        <dbReference type="PROSITE" id="PS50893"/>
    </source>
</evidence>
<dbReference type="InterPro" id="IPR017871">
    <property type="entry name" value="ABC_transporter-like_CS"/>
</dbReference>
<dbReference type="PROSITE" id="PS50893">
    <property type="entry name" value="ABC_TRANSPORTER_2"/>
    <property type="match status" value="1"/>
</dbReference>
<keyword evidence="2" id="KW-0547">Nucleotide-binding</keyword>
<dbReference type="CDD" id="cd03293">
    <property type="entry name" value="ABC_NrtD_SsuB_transporters"/>
    <property type="match status" value="1"/>
</dbReference>
<dbReference type="Gene3D" id="3.40.50.300">
    <property type="entry name" value="P-loop containing nucleotide triphosphate hydrolases"/>
    <property type="match status" value="1"/>
</dbReference>
<dbReference type="Pfam" id="PF00005">
    <property type="entry name" value="ABC_tran"/>
    <property type="match status" value="1"/>
</dbReference>
<dbReference type="GO" id="GO:0005524">
    <property type="term" value="F:ATP binding"/>
    <property type="evidence" value="ECO:0007669"/>
    <property type="project" value="UniProtKB-KW"/>
</dbReference>
<dbReference type="SMART" id="SM00382">
    <property type="entry name" value="AAA"/>
    <property type="match status" value="1"/>
</dbReference>
<feature type="domain" description="ABC transporter" evidence="4">
    <location>
        <begin position="7"/>
        <end position="239"/>
    </location>
</feature>
<keyword evidence="1" id="KW-0813">Transport</keyword>
<dbReference type="Proteomes" id="UP000176005">
    <property type="component" value="Unassembled WGS sequence"/>
</dbReference>
<dbReference type="InterPro" id="IPR050166">
    <property type="entry name" value="ABC_transporter_ATP-bind"/>
</dbReference>
<dbReference type="PANTHER" id="PTHR42788">
    <property type="entry name" value="TAURINE IMPORT ATP-BINDING PROTEIN-RELATED"/>
    <property type="match status" value="1"/>
</dbReference>
<sequence length="261" mass="28467">MPTPLGLTARNVTQVFGARGKEPVVALEDFSLDVAPGEFVAVVGPSGCGKTTLLRTFAGLAEPTTGEVSVGGEPLRKPRRDVSMMFQAPTLLPWKTVLGNCLLPREIDHRVDDRDRARAHELLAWAGLDGFADRRPHELSGGMQQRVAICRALMADPAVLLLDEPFGALDAMTREQMNVDMRRIWSASGVTTLLITHDIPEAVFLAQRVVVLSSRPGRTLDVIDVPLPRERDIAVIQTPEFAAACGRIRSYFIREGSHAAL</sequence>
<dbReference type="PANTHER" id="PTHR42788:SF13">
    <property type="entry name" value="ALIPHATIC SULFONATES IMPORT ATP-BINDING PROTEIN SSUB"/>
    <property type="match status" value="1"/>
</dbReference>
<gene>
    <name evidence="5" type="ORF">AN218_13655</name>
</gene>
<accession>A0A1E7L508</accession>
<keyword evidence="3 5" id="KW-0067">ATP-binding</keyword>
<dbReference type="GO" id="GO:0016887">
    <property type="term" value="F:ATP hydrolysis activity"/>
    <property type="evidence" value="ECO:0007669"/>
    <property type="project" value="InterPro"/>
</dbReference>
<evidence type="ECO:0000256" key="2">
    <source>
        <dbReference type="ARBA" id="ARBA00022741"/>
    </source>
</evidence>
<evidence type="ECO:0000256" key="3">
    <source>
        <dbReference type="ARBA" id="ARBA00022840"/>
    </source>
</evidence>
<dbReference type="InterPro" id="IPR003439">
    <property type="entry name" value="ABC_transporter-like_ATP-bd"/>
</dbReference>
<evidence type="ECO:0000256" key="1">
    <source>
        <dbReference type="ARBA" id="ARBA00022448"/>
    </source>
</evidence>
<dbReference type="InterPro" id="IPR027417">
    <property type="entry name" value="P-loop_NTPase"/>
</dbReference>
<keyword evidence="6" id="KW-1185">Reference proteome</keyword>
<dbReference type="AlphaFoldDB" id="A0A1E7L508"/>
<evidence type="ECO:0000313" key="6">
    <source>
        <dbReference type="Proteomes" id="UP000176005"/>
    </source>
</evidence>
<name>A0A1E7L508_9ACTN</name>
<dbReference type="SUPFAM" id="SSF52540">
    <property type="entry name" value="P-loop containing nucleoside triphosphate hydrolases"/>
    <property type="match status" value="1"/>
</dbReference>